<sequence>MTGTPQPGPPGGEEATAAEYVLGLLPVPERQAFEARLARDPALAREVASWCACFAALTADISEVAPPASLWPRLEARLHGAAQPPLWRQLLPYLLGAVLAAGLAWAAMVTGLLGPALPDLRADLRAGVQGLEISLDYAAGRRTLTVHRTAGAYPPDQVLQLWMLSDSAEAPVPLGIVAPEGPTDLVLERALAGQISGATLALSLEPPGGAPDGRPTGPVIALGKLAPL</sequence>
<evidence type="ECO:0000256" key="7">
    <source>
        <dbReference type="ARBA" id="ARBA00029829"/>
    </source>
</evidence>
<dbReference type="RefSeq" id="WP_194135711.1">
    <property type="nucleotide sequence ID" value="NZ_JADFFK010000012.1"/>
</dbReference>
<name>A0ABR9X4D6_9RHOB</name>
<evidence type="ECO:0000256" key="8">
    <source>
        <dbReference type="ARBA" id="ARBA00030803"/>
    </source>
</evidence>
<comment type="subcellular location">
    <subcellularLocation>
        <location evidence="2">Cell membrane</location>
    </subcellularLocation>
    <subcellularLocation>
        <location evidence="1">Membrane</location>
        <topology evidence="1">Single-pass membrane protein</topology>
    </subcellularLocation>
</comment>
<keyword evidence="6" id="KW-0472">Membrane</keyword>
<evidence type="ECO:0000256" key="2">
    <source>
        <dbReference type="ARBA" id="ARBA00004236"/>
    </source>
</evidence>
<keyword evidence="5" id="KW-1133">Transmembrane helix</keyword>
<gene>
    <name evidence="10" type="ORF">IQ782_16250</name>
</gene>
<dbReference type="Proteomes" id="UP000607796">
    <property type="component" value="Unassembled WGS sequence"/>
</dbReference>
<protein>
    <recommendedName>
        <fullName evidence="8">Regulator of SigK</fullName>
    </recommendedName>
    <alternativeName>
        <fullName evidence="7">Sigma-K anti-sigma factor RskA</fullName>
    </alternativeName>
</protein>
<keyword evidence="3" id="KW-1003">Cell membrane</keyword>
<dbReference type="InterPro" id="IPR041916">
    <property type="entry name" value="Anti_sigma_zinc_sf"/>
</dbReference>
<comment type="caution">
    <text evidence="10">The sequence shown here is derived from an EMBL/GenBank/DDBJ whole genome shotgun (WGS) entry which is preliminary data.</text>
</comment>
<evidence type="ECO:0000256" key="3">
    <source>
        <dbReference type="ARBA" id="ARBA00022475"/>
    </source>
</evidence>
<keyword evidence="4" id="KW-0812">Transmembrane</keyword>
<dbReference type="PANTHER" id="PTHR37461">
    <property type="entry name" value="ANTI-SIGMA-K FACTOR RSKA"/>
    <property type="match status" value="1"/>
</dbReference>
<keyword evidence="11" id="KW-1185">Reference proteome</keyword>
<evidence type="ECO:0000259" key="9">
    <source>
        <dbReference type="Pfam" id="PF10099"/>
    </source>
</evidence>
<dbReference type="InterPro" id="IPR051474">
    <property type="entry name" value="Anti-sigma-K/W_factor"/>
</dbReference>
<dbReference type="InterPro" id="IPR018764">
    <property type="entry name" value="RskA_C"/>
</dbReference>
<evidence type="ECO:0000313" key="10">
    <source>
        <dbReference type="EMBL" id="MBE9638406.1"/>
    </source>
</evidence>
<dbReference type="EMBL" id="JADFFK010000012">
    <property type="protein sequence ID" value="MBE9638406.1"/>
    <property type="molecule type" value="Genomic_DNA"/>
</dbReference>
<dbReference type="Pfam" id="PF10099">
    <property type="entry name" value="RskA_C"/>
    <property type="match status" value="1"/>
</dbReference>
<dbReference type="PANTHER" id="PTHR37461:SF1">
    <property type="entry name" value="ANTI-SIGMA-K FACTOR RSKA"/>
    <property type="match status" value="1"/>
</dbReference>
<organism evidence="10 11">
    <name type="scientific">Salipiger mangrovisoli</name>
    <dbReference type="NCBI Taxonomy" id="2865933"/>
    <lineage>
        <taxon>Bacteria</taxon>
        <taxon>Pseudomonadati</taxon>
        <taxon>Pseudomonadota</taxon>
        <taxon>Alphaproteobacteria</taxon>
        <taxon>Rhodobacterales</taxon>
        <taxon>Roseobacteraceae</taxon>
        <taxon>Salipiger</taxon>
    </lineage>
</organism>
<evidence type="ECO:0000256" key="5">
    <source>
        <dbReference type="ARBA" id="ARBA00022989"/>
    </source>
</evidence>
<evidence type="ECO:0000256" key="1">
    <source>
        <dbReference type="ARBA" id="ARBA00004167"/>
    </source>
</evidence>
<evidence type="ECO:0000256" key="4">
    <source>
        <dbReference type="ARBA" id="ARBA00022692"/>
    </source>
</evidence>
<evidence type="ECO:0000256" key="6">
    <source>
        <dbReference type="ARBA" id="ARBA00023136"/>
    </source>
</evidence>
<reference evidence="10 11" key="1">
    <citation type="journal article" date="2021" name="Int. J. Syst. Evol. Microbiol.">
        <title>Salipiger mangrovisoli sp. nov., isolated from mangrove soil and the proposal for the reclassification of Paraphaeobacter pallidus as Salipiger pallidus comb. nov.</title>
        <authorList>
            <person name="Du J."/>
            <person name="Liu Y."/>
            <person name="Pei T."/>
            <person name="Deng M.R."/>
            <person name="Zhu H."/>
        </authorList>
    </citation>
    <scope>NUCLEOTIDE SEQUENCE [LARGE SCALE GENOMIC DNA]</scope>
    <source>
        <strain evidence="10 11">6D45A</strain>
    </source>
</reference>
<feature type="domain" description="Anti-sigma K factor RskA C-terminal" evidence="9">
    <location>
        <begin position="137"/>
        <end position="219"/>
    </location>
</feature>
<accession>A0ABR9X4D6</accession>
<proteinExistence type="predicted"/>
<dbReference type="Gene3D" id="1.10.10.1320">
    <property type="entry name" value="Anti-sigma factor, zinc-finger domain"/>
    <property type="match status" value="1"/>
</dbReference>
<evidence type="ECO:0000313" key="11">
    <source>
        <dbReference type="Proteomes" id="UP000607796"/>
    </source>
</evidence>